<evidence type="ECO:0000313" key="2">
    <source>
        <dbReference type="Proteomes" id="UP001548189"/>
    </source>
</evidence>
<organism evidence="1 2">
    <name type="scientific">Aliikangiella maris</name>
    <dbReference type="NCBI Taxonomy" id="3162458"/>
    <lineage>
        <taxon>Bacteria</taxon>
        <taxon>Pseudomonadati</taxon>
        <taxon>Pseudomonadota</taxon>
        <taxon>Gammaproteobacteria</taxon>
        <taxon>Oceanospirillales</taxon>
        <taxon>Pleioneaceae</taxon>
        <taxon>Aliikangiella</taxon>
    </lineage>
</organism>
<protein>
    <submittedName>
        <fullName evidence="1">Uncharacterized protein</fullName>
    </submittedName>
</protein>
<dbReference type="Proteomes" id="UP001548189">
    <property type="component" value="Unassembled WGS sequence"/>
</dbReference>
<evidence type="ECO:0000313" key="1">
    <source>
        <dbReference type="EMBL" id="MET1255555.1"/>
    </source>
</evidence>
<name>A0ABV2BUE4_9GAMM</name>
<dbReference type="EMBL" id="JBEVCJ010000011">
    <property type="protein sequence ID" value="MET1255555.1"/>
    <property type="molecule type" value="Genomic_DNA"/>
</dbReference>
<dbReference type="Gene3D" id="2.40.50.120">
    <property type="match status" value="1"/>
</dbReference>
<proteinExistence type="predicted"/>
<reference evidence="1 2" key="1">
    <citation type="submission" date="2024-06" db="EMBL/GenBank/DDBJ databases">
        <authorList>
            <person name="Li F."/>
        </authorList>
    </citation>
    <scope>NUCLEOTIDE SEQUENCE [LARGE SCALE GENOMIC DNA]</scope>
    <source>
        <strain evidence="1 2">GXAS 311</strain>
    </source>
</reference>
<gene>
    <name evidence="1" type="ORF">ABVT43_10485</name>
</gene>
<accession>A0ABV2BUE4</accession>
<dbReference type="SUPFAM" id="SSF50242">
    <property type="entry name" value="TIMP-like"/>
    <property type="match status" value="1"/>
</dbReference>
<dbReference type="InterPro" id="IPR008993">
    <property type="entry name" value="TIMP-like_OB-fold"/>
</dbReference>
<sequence length="134" mass="15229">MRLFILVLSLYVYSFFIEACSCAPLAPKKLIEQATYIYTGKVIKAELTENKGIKTTFKVIDKFKGELNDVESVLVDPAGCQIEYTVGHSYVILADENKLVSLCSGYDYYFKNEIDKHSHIPYTGILDKLRKESN</sequence>
<keyword evidence="2" id="KW-1185">Reference proteome</keyword>
<comment type="caution">
    <text evidence="1">The sequence shown here is derived from an EMBL/GenBank/DDBJ whole genome shotgun (WGS) entry which is preliminary data.</text>
</comment>